<keyword evidence="2 14" id="KW-1003">Cell membrane</keyword>
<evidence type="ECO:0000256" key="13">
    <source>
        <dbReference type="RuleBase" id="RU000688"/>
    </source>
</evidence>
<reference evidence="16" key="2">
    <citation type="submission" date="2025-09" db="UniProtKB">
        <authorList>
            <consortium name="Ensembl"/>
        </authorList>
    </citation>
    <scope>IDENTIFICATION</scope>
</reference>
<dbReference type="AlphaFoldDB" id="A0A8C8RZ06"/>
<evidence type="ECO:0000256" key="14">
    <source>
        <dbReference type="RuleBase" id="RU363047"/>
    </source>
</evidence>
<keyword evidence="5 14" id="KW-0552">Olfaction</keyword>
<evidence type="ECO:0000256" key="7">
    <source>
        <dbReference type="ARBA" id="ARBA00023040"/>
    </source>
</evidence>
<feature type="transmembrane region" description="Helical" evidence="14">
    <location>
        <begin position="242"/>
        <end position="265"/>
    </location>
</feature>
<keyword evidence="8 14" id="KW-0472">Membrane</keyword>
<keyword evidence="11" id="KW-0325">Glycoprotein</keyword>
<dbReference type="GO" id="GO:0004930">
    <property type="term" value="F:G protein-coupled receptor activity"/>
    <property type="evidence" value="ECO:0007669"/>
    <property type="project" value="UniProtKB-KW"/>
</dbReference>
<comment type="subcellular location">
    <subcellularLocation>
        <location evidence="1 14">Cell membrane</location>
        <topology evidence="1 14">Multi-pass membrane protein</topology>
    </subcellularLocation>
</comment>
<dbReference type="PROSITE" id="PS00237">
    <property type="entry name" value="G_PROTEIN_RECEP_F1_1"/>
    <property type="match status" value="1"/>
</dbReference>
<dbReference type="Gene3D" id="1.20.1070.10">
    <property type="entry name" value="Rhodopsin 7-helix transmembrane proteins"/>
    <property type="match status" value="1"/>
</dbReference>
<organism evidence="16 17">
    <name type="scientific">Pelusios castaneus</name>
    <name type="common">West African mud turtle</name>
    <dbReference type="NCBI Taxonomy" id="367368"/>
    <lineage>
        <taxon>Eukaryota</taxon>
        <taxon>Metazoa</taxon>
        <taxon>Chordata</taxon>
        <taxon>Craniata</taxon>
        <taxon>Vertebrata</taxon>
        <taxon>Euteleostomi</taxon>
        <taxon>Archelosauria</taxon>
        <taxon>Testudinata</taxon>
        <taxon>Testudines</taxon>
        <taxon>Pleurodira</taxon>
        <taxon>Pelomedusidae</taxon>
        <taxon>Pelusios</taxon>
    </lineage>
</organism>
<keyword evidence="7 13" id="KW-0297">G-protein coupled receptor</keyword>
<feature type="transmembrane region" description="Helical" evidence="14">
    <location>
        <begin position="105"/>
        <end position="124"/>
    </location>
</feature>
<keyword evidence="3 14" id="KW-0716">Sensory transduction</keyword>
<evidence type="ECO:0000256" key="11">
    <source>
        <dbReference type="ARBA" id="ARBA00023180"/>
    </source>
</evidence>
<dbReference type="InterPro" id="IPR000725">
    <property type="entry name" value="Olfact_rcpt"/>
</dbReference>
<evidence type="ECO:0000313" key="17">
    <source>
        <dbReference type="Proteomes" id="UP000694393"/>
    </source>
</evidence>
<keyword evidence="4 13" id="KW-0812">Transmembrane</keyword>
<dbReference type="FunFam" id="1.20.1070.10:FF:000010">
    <property type="entry name" value="Olfactory receptor"/>
    <property type="match status" value="1"/>
</dbReference>
<evidence type="ECO:0000256" key="2">
    <source>
        <dbReference type="ARBA" id="ARBA00022475"/>
    </source>
</evidence>
<dbReference type="PANTHER" id="PTHR24242:SF407">
    <property type="entry name" value="OLFACTORY RECEPTOR"/>
    <property type="match status" value="1"/>
</dbReference>
<dbReference type="SUPFAM" id="SSF81321">
    <property type="entry name" value="Family A G protein-coupled receptor-like"/>
    <property type="match status" value="1"/>
</dbReference>
<dbReference type="InterPro" id="IPR000276">
    <property type="entry name" value="GPCR_Rhodpsn"/>
</dbReference>
<evidence type="ECO:0000256" key="6">
    <source>
        <dbReference type="ARBA" id="ARBA00022989"/>
    </source>
</evidence>
<evidence type="ECO:0000256" key="8">
    <source>
        <dbReference type="ARBA" id="ARBA00023136"/>
    </source>
</evidence>
<dbReference type="PANTHER" id="PTHR24242">
    <property type="entry name" value="G-PROTEIN COUPLED RECEPTOR"/>
    <property type="match status" value="1"/>
</dbReference>
<dbReference type="InterPro" id="IPR017452">
    <property type="entry name" value="GPCR_Rhodpsn_7TM"/>
</dbReference>
<dbReference type="Proteomes" id="UP000694393">
    <property type="component" value="Unplaced"/>
</dbReference>
<evidence type="ECO:0000259" key="15">
    <source>
        <dbReference type="PROSITE" id="PS50262"/>
    </source>
</evidence>
<protein>
    <recommendedName>
        <fullName evidence="14">Olfactory receptor</fullName>
    </recommendedName>
</protein>
<accession>A0A8C8RZ06</accession>
<keyword evidence="17" id="KW-1185">Reference proteome</keyword>
<reference evidence="16" key="1">
    <citation type="submission" date="2025-08" db="UniProtKB">
        <authorList>
            <consortium name="Ensembl"/>
        </authorList>
    </citation>
    <scope>IDENTIFICATION</scope>
</reference>
<evidence type="ECO:0000313" key="16">
    <source>
        <dbReference type="Ensembl" id="ENSPCEP00000012092.1"/>
    </source>
</evidence>
<feature type="transmembrane region" description="Helical" evidence="14">
    <location>
        <begin position="198"/>
        <end position="230"/>
    </location>
</feature>
<dbReference type="Pfam" id="PF13853">
    <property type="entry name" value="7tm_4"/>
    <property type="match status" value="1"/>
</dbReference>
<evidence type="ECO:0000256" key="3">
    <source>
        <dbReference type="ARBA" id="ARBA00022606"/>
    </source>
</evidence>
<dbReference type="PRINTS" id="PR00237">
    <property type="entry name" value="GPCRRHODOPSN"/>
</dbReference>
<dbReference type="GO" id="GO:0004984">
    <property type="term" value="F:olfactory receptor activity"/>
    <property type="evidence" value="ECO:0007669"/>
    <property type="project" value="InterPro"/>
</dbReference>
<evidence type="ECO:0000256" key="4">
    <source>
        <dbReference type="ARBA" id="ARBA00022692"/>
    </source>
</evidence>
<evidence type="ECO:0000256" key="9">
    <source>
        <dbReference type="ARBA" id="ARBA00023157"/>
    </source>
</evidence>
<comment type="similarity">
    <text evidence="13">Belongs to the G-protein coupled receptor 1 family.</text>
</comment>
<dbReference type="PRINTS" id="PR00245">
    <property type="entry name" value="OLFACTORYR"/>
</dbReference>
<sequence>MTEVERGNQSDVTEFILLGFRILYPFQLGPFVLVLLTYITTVAGNTLIIITILVDRSLHTPMYFFLGNLSCLDIWYTSNIVPHMLQGFLDEKGVTISFSGCVTQLYIFGSQAATESFLLMVMAYDRYLAICNPLRYTALMNGRVCIELASCSWLGGFLFNPVIMTWIYRLHFCGPNEIDHFFCDFMPLVKLSCSDTHLITLVAFLLSTIATLIPFLLTLISYTFIIAVIVKNPSNTGRWKSFSTCTSHLIVVSTFYGALAIVYMVPTASAAMNLNKIFSLLYSLVTPLLNPLVYSLRNKDEVLRKQNTPSMCRSDTETERIKPLAG</sequence>
<dbReference type="CDD" id="cd15911">
    <property type="entry name" value="7tmA_OR11A-like"/>
    <property type="match status" value="1"/>
</dbReference>
<dbReference type="PROSITE" id="PS50262">
    <property type="entry name" value="G_PROTEIN_RECEP_F1_2"/>
    <property type="match status" value="1"/>
</dbReference>
<name>A0A8C8RZ06_9SAUR</name>
<proteinExistence type="inferred from homology"/>
<evidence type="ECO:0000256" key="1">
    <source>
        <dbReference type="ARBA" id="ARBA00004651"/>
    </source>
</evidence>
<dbReference type="InterPro" id="IPR050939">
    <property type="entry name" value="Olfactory_GPCR1"/>
</dbReference>
<keyword evidence="6 14" id="KW-1133">Transmembrane helix</keyword>
<keyword evidence="12 13" id="KW-0807">Transducer</keyword>
<keyword evidence="10 13" id="KW-0675">Receptor</keyword>
<evidence type="ECO:0000256" key="12">
    <source>
        <dbReference type="ARBA" id="ARBA00023224"/>
    </source>
</evidence>
<feature type="domain" description="G-protein coupled receptors family 1 profile" evidence="15">
    <location>
        <begin position="44"/>
        <end position="294"/>
    </location>
</feature>
<dbReference type="Ensembl" id="ENSPCET00000012513.1">
    <property type="protein sequence ID" value="ENSPCEP00000012092.1"/>
    <property type="gene ID" value="ENSPCEG00000009602.1"/>
</dbReference>
<dbReference type="GO" id="GO:0005886">
    <property type="term" value="C:plasma membrane"/>
    <property type="evidence" value="ECO:0007669"/>
    <property type="project" value="UniProtKB-SubCell"/>
</dbReference>
<feature type="transmembrane region" description="Helical" evidence="14">
    <location>
        <begin position="144"/>
        <end position="168"/>
    </location>
</feature>
<feature type="transmembrane region" description="Helical" evidence="14">
    <location>
        <begin position="31"/>
        <end position="54"/>
    </location>
</feature>
<evidence type="ECO:0000256" key="10">
    <source>
        <dbReference type="ARBA" id="ARBA00023170"/>
    </source>
</evidence>
<evidence type="ECO:0000256" key="5">
    <source>
        <dbReference type="ARBA" id="ARBA00022725"/>
    </source>
</evidence>
<keyword evidence="9" id="KW-1015">Disulfide bond</keyword>
<feature type="transmembrane region" description="Helical" evidence="14">
    <location>
        <begin position="277"/>
        <end position="296"/>
    </location>
</feature>